<evidence type="ECO:0000256" key="10">
    <source>
        <dbReference type="ARBA" id="ARBA00050022"/>
    </source>
</evidence>
<keyword evidence="6 11" id="KW-0472">Membrane</keyword>
<evidence type="ECO:0000313" key="14">
    <source>
        <dbReference type="Proteomes" id="UP000314986"/>
    </source>
</evidence>
<evidence type="ECO:0000256" key="4">
    <source>
        <dbReference type="ARBA" id="ARBA00022729"/>
    </source>
</evidence>
<reference evidence="14" key="1">
    <citation type="journal article" date="2006" name="Science">
        <title>Ancient noncoding elements conserved in the human genome.</title>
        <authorList>
            <person name="Venkatesh B."/>
            <person name="Kirkness E.F."/>
            <person name="Loh Y.H."/>
            <person name="Halpern A.L."/>
            <person name="Lee A.P."/>
            <person name="Johnson J."/>
            <person name="Dandona N."/>
            <person name="Viswanathan L.D."/>
            <person name="Tay A."/>
            <person name="Venter J.C."/>
            <person name="Strausberg R.L."/>
            <person name="Brenner S."/>
        </authorList>
    </citation>
    <scope>NUCLEOTIDE SEQUENCE [LARGE SCALE GENOMIC DNA]</scope>
</reference>
<dbReference type="Proteomes" id="UP000314986">
    <property type="component" value="Unassembled WGS sequence"/>
</dbReference>
<sequence length="250" mass="27767">MLLSYAGALILSALLPARSHQDGQWVTAPPELQNVTVTGVLLMSASPCSKTCGLGWRSEYRCRVDKVGNTTECILEKALCLVSKECGLTTRTLTAGTGLNLSCVDETMESVGLTEFTFIWRIAKGVVTTDNFFFRPYPLSHYTLKNAGTYMCEVQNSQTMEVVKQILNAIRVLPAGLVELDFFKALSAQQKLEMMEGEQVPAIQKGKIKRWWEFFNSFFTNTNSNLRFVGIGGTIGTIVGLLILYTLKRR</sequence>
<evidence type="ECO:0000256" key="11">
    <source>
        <dbReference type="SAM" id="Phobius"/>
    </source>
</evidence>
<evidence type="ECO:0000256" key="1">
    <source>
        <dbReference type="ARBA" id="ARBA00004251"/>
    </source>
</evidence>
<proteinExistence type="predicted"/>
<dbReference type="InParanoid" id="A0A4W3IVR6"/>
<accession>A0A4W3IVR6</accession>
<dbReference type="PANTHER" id="PTHR35670">
    <property type="entry name" value="TRANSMEMBRANE PROTEIN 81"/>
    <property type="match status" value="1"/>
</dbReference>
<evidence type="ECO:0000256" key="8">
    <source>
        <dbReference type="ARBA" id="ARBA00023319"/>
    </source>
</evidence>
<dbReference type="AlphaFoldDB" id="A0A4W3IVR6"/>
<feature type="signal peptide" evidence="12">
    <location>
        <begin position="1"/>
        <end position="19"/>
    </location>
</feature>
<evidence type="ECO:0000313" key="13">
    <source>
        <dbReference type="Ensembl" id="ENSCMIP00000034664.1"/>
    </source>
</evidence>
<keyword evidence="5 11" id="KW-1133">Transmembrane helix</keyword>
<dbReference type="InterPro" id="IPR039293">
    <property type="entry name" value="TMEM81"/>
</dbReference>
<evidence type="ECO:0000256" key="2">
    <source>
        <dbReference type="ARBA" id="ARBA00022475"/>
    </source>
</evidence>
<keyword evidence="14" id="KW-1185">Reference proteome</keyword>
<reference evidence="14" key="3">
    <citation type="journal article" date="2014" name="Nature">
        <title>Elephant shark genome provides unique insights into gnathostome evolution.</title>
        <authorList>
            <consortium name="International Elephant Shark Genome Sequencing Consortium"/>
            <person name="Venkatesh B."/>
            <person name="Lee A.P."/>
            <person name="Ravi V."/>
            <person name="Maurya A.K."/>
            <person name="Lian M.M."/>
            <person name="Swann J.B."/>
            <person name="Ohta Y."/>
            <person name="Flajnik M.F."/>
            <person name="Sutoh Y."/>
            <person name="Kasahara M."/>
            <person name="Hoon S."/>
            <person name="Gangu V."/>
            <person name="Roy S.W."/>
            <person name="Irimia M."/>
            <person name="Korzh V."/>
            <person name="Kondrychyn I."/>
            <person name="Lim Z.W."/>
            <person name="Tay B.H."/>
            <person name="Tohari S."/>
            <person name="Kong K.W."/>
            <person name="Ho S."/>
            <person name="Lorente-Galdos B."/>
            <person name="Quilez J."/>
            <person name="Marques-Bonet T."/>
            <person name="Raney B.J."/>
            <person name="Ingham P.W."/>
            <person name="Tay A."/>
            <person name="Hillier L.W."/>
            <person name="Minx P."/>
            <person name="Boehm T."/>
            <person name="Wilson R.K."/>
            <person name="Brenner S."/>
            <person name="Warren W.C."/>
        </authorList>
    </citation>
    <scope>NUCLEOTIDE SEQUENCE [LARGE SCALE GENOMIC DNA]</scope>
</reference>
<evidence type="ECO:0000256" key="9">
    <source>
        <dbReference type="ARBA" id="ARBA00049937"/>
    </source>
</evidence>
<comment type="function">
    <text evidence="9">Essential fertilization factor required for male fertility. Part of a conserved trimeric sperm complex with the essential fertilization factors IZUMO1 and SPACA6 which bridges sperm and oocyte membranes during fertilization by binding to IZUMO1R/JUNO on the oocyte.</text>
</comment>
<keyword evidence="4 12" id="KW-0732">Signal</keyword>
<reference evidence="13" key="5">
    <citation type="submission" date="2025-09" db="UniProtKB">
        <authorList>
            <consortium name="Ensembl"/>
        </authorList>
    </citation>
    <scope>IDENTIFICATION</scope>
</reference>
<gene>
    <name evidence="13" type="primary">LOC103182536</name>
</gene>
<evidence type="ECO:0000256" key="5">
    <source>
        <dbReference type="ARBA" id="ARBA00022989"/>
    </source>
</evidence>
<dbReference type="Ensembl" id="ENSCMIT00000035184.1">
    <property type="protein sequence ID" value="ENSCMIP00000034664.1"/>
    <property type="gene ID" value="ENSCMIG00000014696.1"/>
</dbReference>
<keyword evidence="8" id="KW-0393">Immunoglobulin domain</keyword>
<dbReference type="PANTHER" id="PTHR35670:SF1">
    <property type="entry name" value="TRANSMEMBRANE PROTEIN 81"/>
    <property type="match status" value="1"/>
</dbReference>
<protein>
    <recommendedName>
        <fullName evidence="10">Transmembrane protein 81</fullName>
    </recommendedName>
</protein>
<keyword evidence="7" id="KW-1015">Disulfide bond</keyword>
<feature type="transmembrane region" description="Helical" evidence="11">
    <location>
        <begin position="226"/>
        <end position="247"/>
    </location>
</feature>
<feature type="chain" id="PRO_5021289210" description="Transmembrane protein 81" evidence="12">
    <location>
        <begin position="20"/>
        <end position="250"/>
    </location>
</feature>
<dbReference type="GeneTree" id="ENSGT00390000006349"/>
<reference evidence="14" key="2">
    <citation type="journal article" date="2007" name="PLoS Biol.">
        <title>Survey sequencing and comparative analysis of the elephant shark (Callorhinchus milii) genome.</title>
        <authorList>
            <person name="Venkatesh B."/>
            <person name="Kirkness E.F."/>
            <person name="Loh Y.H."/>
            <person name="Halpern A.L."/>
            <person name="Lee A.P."/>
            <person name="Johnson J."/>
            <person name="Dandona N."/>
            <person name="Viswanathan L.D."/>
            <person name="Tay A."/>
            <person name="Venter J.C."/>
            <person name="Strausberg R.L."/>
            <person name="Brenner S."/>
        </authorList>
    </citation>
    <scope>NUCLEOTIDE SEQUENCE [LARGE SCALE GENOMIC DNA]</scope>
</reference>
<evidence type="ECO:0000256" key="3">
    <source>
        <dbReference type="ARBA" id="ARBA00022692"/>
    </source>
</evidence>
<name>A0A4W3IVR6_CALMI</name>
<reference evidence="13" key="4">
    <citation type="submission" date="2025-08" db="UniProtKB">
        <authorList>
            <consortium name="Ensembl"/>
        </authorList>
    </citation>
    <scope>IDENTIFICATION</scope>
</reference>
<evidence type="ECO:0000256" key="6">
    <source>
        <dbReference type="ARBA" id="ARBA00023136"/>
    </source>
</evidence>
<keyword evidence="2" id="KW-1003">Cell membrane</keyword>
<evidence type="ECO:0000256" key="12">
    <source>
        <dbReference type="SAM" id="SignalP"/>
    </source>
</evidence>
<organism evidence="13 14">
    <name type="scientific">Callorhinchus milii</name>
    <name type="common">Ghost shark</name>
    <dbReference type="NCBI Taxonomy" id="7868"/>
    <lineage>
        <taxon>Eukaryota</taxon>
        <taxon>Metazoa</taxon>
        <taxon>Chordata</taxon>
        <taxon>Craniata</taxon>
        <taxon>Vertebrata</taxon>
        <taxon>Chondrichthyes</taxon>
        <taxon>Holocephali</taxon>
        <taxon>Chimaeriformes</taxon>
        <taxon>Callorhinchidae</taxon>
        <taxon>Callorhinchus</taxon>
    </lineage>
</organism>
<evidence type="ECO:0000256" key="7">
    <source>
        <dbReference type="ARBA" id="ARBA00023157"/>
    </source>
</evidence>
<keyword evidence="3 11" id="KW-0812">Transmembrane</keyword>
<comment type="subcellular location">
    <subcellularLocation>
        <location evidence="1">Cell membrane</location>
        <topology evidence="1">Single-pass type I membrane protein</topology>
    </subcellularLocation>
</comment>
<dbReference type="GO" id="GO:0005886">
    <property type="term" value="C:plasma membrane"/>
    <property type="evidence" value="ECO:0007669"/>
    <property type="project" value="UniProtKB-SubCell"/>
</dbReference>